<feature type="compositionally biased region" description="Low complexity" evidence="4">
    <location>
        <begin position="315"/>
        <end position="326"/>
    </location>
</feature>
<feature type="domain" description="ProQ/FinO" evidence="5">
    <location>
        <begin position="171"/>
        <end position="280"/>
    </location>
</feature>
<gene>
    <name evidence="6" type="ORF">KPL81_00735</name>
</gene>
<evidence type="ECO:0000259" key="5">
    <source>
        <dbReference type="SMART" id="SM00945"/>
    </source>
</evidence>
<proteinExistence type="predicted"/>
<name>A0ABS6ZIC7_9GAMM</name>
<comment type="caution">
    <text evidence="6">The sequence shown here is derived from an EMBL/GenBank/DDBJ whole genome shotgun (WGS) entry which is preliminary data.</text>
</comment>
<keyword evidence="1" id="KW-0963">Cytoplasm</keyword>
<feature type="region of interest" description="Disordered" evidence="4">
    <location>
        <begin position="245"/>
        <end position="349"/>
    </location>
</feature>
<reference evidence="6 7" key="1">
    <citation type="submission" date="2021-07" db="EMBL/GenBank/DDBJ databases">
        <authorList>
            <person name="So Y."/>
        </authorList>
    </citation>
    <scope>NUCLEOTIDE SEQUENCE [LARGE SCALE GENOMIC DNA]</scope>
    <source>
        <strain evidence="6 7">Y3S6</strain>
    </source>
</reference>
<dbReference type="InterPro" id="IPR036442">
    <property type="entry name" value="ProQ/FinO_sf"/>
</dbReference>
<organism evidence="6 7">
    <name type="scientific">Billgrantia antri</name>
    <dbReference type="NCBI Taxonomy" id="2846777"/>
    <lineage>
        <taxon>Bacteria</taxon>
        <taxon>Pseudomonadati</taxon>
        <taxon>Pseudomonadota</taxon>
        <taxon>Gammaproteobacteria</taxon>
        <taxon>Oceanospirillales</taxon>
        <taxon>Halomonadaceae</taxon>
        <taxon>Billgrantia</taxon>
    </lineage>
</organism>
<feature type="compositionally biased region" description="Low complexity" evidence="4">
    <location>
        <begin position="105"/>
        <end position="122"/>
    </location>
</feature>
<dbReference type="SMART" id="SM00945">
    <property type="entry name" value="ProQ"/>
    <property type="match status" value="1"/>
</dbReference>
<accession>A0ABS6ZIC7</accession>
<evidence type="ECO:0000313" key="6">
    <source>
        <dbReference type="EMBL" id="MBW6389685.1"/>
    </source>
</evidence>
<dbReference type="InterPro" id="IPR016103">
    <property type="entry name" value="ProQ/FinO"/>
</dbReference>
<evidence type="ECO:0000256" key="1">
    <source>
        <dbReference type="ARBA" id="ARBA00022490"/>
    </source>
</evidence>
<protein>
    <recommendedName>
        <fullName evidence="5">ProQ/FinO domain-containing protein</fullName>
    </recommendedName>
</protein>
<dbReference type="Pfam" id="PF04352">
    <property type="entry name" value="ProQ"/>
    <property type="match status" value="1"/>
</dbReference>
<sequence length="349" mass="38308">MIEERSRQLLSALEARAADALTELHACRERLQQVQERVAELEAERLELMEENRELDEQNRELEEDNARLRERLRKGEPAPAFPGPARRAQGLAALIGQRPREDQAAGLRAAPARPGDAPTGAESSAEAVPPVESRPAPVWRPAASGSPQATPEPNAESVADRERQGALAIEQAPSADALLKQWYQRYPRTFFKGHTRPLKVGIHHDLAAREPWPEKLVRRALAGYVNLPRYLKAVREGAERLDLDGEPAGSVDAQAAEHAKRKLERLQSERRERDRAAGATPRRDGKAPRGRDDTRGQPRKAKPKPAPTAKERGAPASATPATPADPEARMEAKLSALLAKHNGQAKGP</sequence>
<keyword evidence="2" id="KW-0694">RNA-binding</keyword>
<evidence type="ECO:0000256" key="3">
    <source>
        <dbReference type="ARBA" id="ARBA00023186"/>
    </source>
</evidence>
<feature type="compositionally biased region" description="Basic and acidic residues" evidence="4">
    <location>
        <begin position="50"/>
        <end position="77"/>
    </location>
</feature>
<evidence type="ECO:0000256" key="4">
    <source>
        <dbReference type="SAM" id="MobiDB-lite"/>
    </source>
</evidence>
<evidence type="ECO:0000313" key="7">
    <source>
        <dbReference type="Proteomes" id="UP000769617"/>
    </source>
</evidence>
<keyword evidence="3" id="KW-0143">Chaperone</keyword>
<feature type="compositionally biased region" description="Basic and acidic residues" evidence="4">
    <location>
        <begin position="265"/>
        <end position="297"/>
    </location>
</feature>
<dbReference type="Proteomes" id="UP000769617">
    <property type="component" value="Unassembled WGS sequence"/>
</dbReference>
<dbReference type="InterPro" id="IPR023529">
    <property type="entry name" value="ProQ"/>
</dbReference>
<dbReference type="SUPFAM" id="SSF48657">
    <property type="entry name" value="FinO-like"/>
    <property type="match status" value="1"/>
</dbReference>
<dbReference type="EMBL" id="JAHYCA010000001">
    <property type="protein sequence ID" value="MBW6389685.1"/>
    <property type="molecule type" value="Genomic_DNA"/>
</dbReference>
<evidence type="ECO:0000256" key="2">
    <source>
        <dbReference type="ARBA" id="ARBA00022884"/>
    </source>
</evidence>
<dbReference type="PANTHER" id="PTHR38106">
    <property type="entry name" value="RNA CHAPERONE PROQ"/>
    <property type="match status" value="1"/>
</dbReference>
<feature type="region of interest" description="Disordered" evidence="4">
    <location>
        <begin position="50"/>
        <end position="165"/>
    </location>
</feature>
<dbReference type="PANTHER" id="PTHR38106:SF1">
    <property type="entry name" value="RNA CHAPERONE PROQ"/>
    <property type="match status" value="1"/>
</dbReference>
<keyword evidence="7" id="KW-1185">Reference proteome</keyword>
<dbReference type="RefSeq" id="WP_219790281.1">
    <property type="nucleotide sequence ID" value="NZ_JAHYCA010000001.1"/>
</dbReference>
<dbReference type="Gene3D" id="1.10.1710.10">
    <property type="entry name" value="ProQ/FinO domain"/>
    <property type="match status" value="1"/>
</dbReference>